<organism evidence="1 2">
    <name type="scientific">Mycobacterium europaeum</name>
    <dbReference type="NCBI Taxonomy" id="761804"/>
    <lineage>
        <taxon>Bacteria</taxon>
        <taxon>Bacillati</taxon>
        <taxon>Actinomycetota</taxon>
        <taxon>Actinomycetes</taxon>
        <taxon>Mycobacteriales</taxon>
        <taxon>Mycobacteriaceae</taxon>
        <taxon>Mycobacterium</taxon>
        <taxon>Mycobacterium simiae complex</taxon>
    </lineage>
</organism>
<keyword evidence="2" id="KW-1185">Reference proteome</keyword>
<sequence length="34" mass="3591">MHGHRAAEVLLVPGADGITWALSYGMGLLLLEQA</sequence>
<evidence type="ECO:0000313" key="2">
    <source>
        <dbReference type="Proteomes" id="UP000199601"/>
    </source>
</evidence>
<evidence type="ECO:0000313" key="1">
    <source>
        <dbReference type="EMBL" id="CQD04289.1"/>
    </source>
</evidence>
<dbReference type="EMBL" id="CTEC01000001">
    <property type="protein sequence ID" value="CQD04289.1"/>
    <property type="molecule type" value="Genomic_DNA"/>
</dbReference>
<dbReference type="Proteomes" id="UP000199601">
    <property type="component" value="Unassembled WGS sequence"/>
</dbReference>
<gene>
    <name evidence="1" type="ORF">BN000_00784</name>
</gene>
<proteinExistence type="predicted"/>
<accession>A0A0U1CXY6</accession>
<protein>
    <submittedName>
        <fullName evidence="1">Uncharacterized protein</fullName>
    </submittedName>
</protein>
<reference evidence="2" key="1">
    <citation type="submission" date="2015-03" db="EMBL/GenBank/DDBJ databases">
        <authorList>
            <person name="Urmite Genomes"/>
        </authorList>
    </citation>
    <scope>NUCLEOTIDE SEQUENCE [LARGE SCALE GENOMIC DNA]</scope>
    <source>
        <strain evidence="2">CSUR P1344</strain>
    </source>
</reference>
<name>A0A0U1CXY6_9MYCO</name>
<dbReference type="AlphaFoldDB" id="A0A0U1CXY6"/>